<dbReference type="InterPro" id="IPR011579">
    <property type="entry name" value="ATPase_dom"/>
</dbReference>
<dbReference type="SUPFAM" id="SSF52540">
    <property type="entry name" value="P-loop containing nucleoside triphosphate hydrolases"/>
    <property type="match status" value="1"/>
</dbReference>
<dbReference type="Pfam" id="PF01637">
    <property type="entry name" value="ATPase_2"/>
    <property type="match status" value="1"/>
</dbReference>
<reference evidence="2 3" key="1">
    <citation type="submission" date="2020-05" db="EMBL/GenBank/DDBJ databases">
        <title>Genomic Encyclopedia of Type Strains, Phase III (KMG-III): the genomes of soil and plant-associated and newly described type strains.</title>
        <authorList>
            <person name="Whitman W."/>
        </authorList>
    </citation>
    <scope>NUCLEOTIDE SEQUENCE [LARGE SCALE GENOMIC DNA]</scope>
    <source>
        <strain evidence="2 3">KCTC 19046</strain>
    </source>
</reference>
<proteinExistence type="predicted"/>
<dbReference type="PANTHER" id="PTHR34704:SF1">
    <property type="entry name" value="ATPASE"/>
    <property type="match status" value="1"/>
</dbReference>
<name>A0ABX2A334_9MICO</name>
<protein>
    <recommendedName>
        <fullName evidence="1">ATPase domain-containing protein</fullName>
    </recommendedName>
</protein>
<evidence type="ECO:0000313" key="3">
    <source>
        <dbReference type="Proteomes" id="UP000757540"/>
    </source>
</evidence>
<accession>A0ABX2A334</accession>
<dbReference type="PANTHER" id="PTHR34704">
    <property type="entry name" value="ATPASE"/>
    <property type="match status" value="1"/>
</dbReference>
<dbReference type="Proteomes" id="UP000757540">
    <property type="component" value="Unassembled WGS sequence"/>
</dbReference>
<dbReference type="Gene3D" id="3.40.50.300">
    <property type="entry name" value="P-loop containing nucleotide triphosphate hydrolases"/>
    <property type="match status" value="1"/>
</dbReference>
<keyword evidence="3" id="KW-1185">Reference proteome</keyword>
<dbReference type="RefSeq" id="WP_171783314.1">
    <property type="nucleotide sequence ID" value="NZ_BAAAML010000014.1"/>
</dbReference>
<evidence type="ECO:0000313" key="2">
    <source>
        <dbReference type="EMBL" id="NOV97059.1"/>
    </source>
</evidence>
<comment type="caution">
    <text evidence="2">The sequence shown here is derived from an EMBL/GenBank/DDBJ whole genome shotgun (WGS) entry which is preliminary data.</text>
</comment>
<feature type="domain" description="ATPase" evidence="1">
    <location>
        <begin position="9"/>
        <end position="197"/>
    </location>
</feature>
<gene>
    <name evidence="2" type="ORF">HDG69_001634</name>
</gene>
<dbReference type="EMBL" id="JABEZU010000002">
    <property type="protein sequence ID" value="NOV97059.1"/>
    <property type="molecule type" value="Genomic_DNA"/>
</dbReference>
<organism evidence="2 3">
    <name type="scientific">Isoptericola halotolerans</name>
    <dbReference type="NCBI Taxonomy" id="300560"/>
    <lineage>
        <taxon>Bacteria</taxon>
        <taxon>Bacillati</taxon>
        <taxon>Actinomycetota</taxon>
        <taxon>Actinomycetes</taxon>
        <taxon>Micrococcales</taxon>
        <taxon>Promicromonosporaceae</taxon>
        <taxon>Isoptericola</taxon>
    </lineage>
</organism>
<evidence type="ECO:0000259" key="1">
    <source>
        <dbReference type="Pfam" id="PF01637"/>
    </source>
</evidence>
<dbReference type="InterPro" id="IPR027417">
    <property type="entry name" value="P-loop_NTPase"/>
</dbReference>
<sequence length="502" mass="55914">MVTRPADLFDRTIEWSDLTNLVTMAAPGIRVAVVSGRRRHGKSYVLRRLAHAVDGLYHQARELERRPALDQFALDIADHLDLDPDSLRFEDWEAALRVALGMRRSTRAGRRRHGARLLVIDELPYLLAHSPEIPSALQLLYDEAQNDPDTPPTTVILCGSSLSVMRELLAGSKPLRGRAQLELAMSPFDYQLSRQFWDIDDPHVAFHVDAILGGTPGYKQLVTAPPPATTDGLERWLAGQVLNPASALFNEKSFLLREDPRNLDKAVYNSVLQTVAAGHHSPTAIGSAVGREYNALKHSLGVLEATGFLLRVEDVLTRKRPLYYLADPIIRFAQVVIDPYRALLEERDVSAAWRAASDSYSTHVLGPHFEHLARVWTARFSGGRWGQPVGEVGPAVINDARGRTQHELDVVALARGRRRHDEKAPIVVLGEAKSTNKQRTQADLNRLEHIRQVLQNSGRDVGRAQLALFSRTGFDESLTSEAAGREDVHLVTLEDLYTQRAS</sequence>